<keyword evidence="1" id="KW-0863">Zinc-finger</keyword>
<dbReference type="Proteomes" id="UP000677054">
    <property type="component" value="Unassembled WGS sequence"/>
</dbReference>
<feature type="domain" description="E3 ubiquitin-protein ligase UBR1-like winged-helix" evidence="4">
    <location>
        <begin position="632"/>
        <end position="731"/>
    </location>
</feature>
<keyword evidence="1" id="KW-0808">Transferase</keyword>
<feature type="region of interest" description="Disordered" evidence="2">
    <location>
        <begin position="1140"/>
        <end position="1169"/>
    </location>
</feature>
<dbReference type="GO" id="GO:0016567">
    <property type="term" value="P:protein ubiquitination"/>
    <property type="evidence" value="ECO:0007669"/>
    <property type="project" value="UniProtKB-UniRule"/>
</dbReference>
<dbReference type="EMBL" id="CAJPEV010001560">
    <property type="protein sequence ID" value="CAG0893281.1"/>
    <property type="molecule type" value="Genomic_DNA"/>
</dbReference>
<proteinExistence type="inferred from homology"/>
<protein>
    <recommendedName>
        <fullName evidence="1">E3 ubiquitin-protein ligase</fullName>
        <ecNumber evidence="1">2.3.2.27</ecNumber>
    </recommendedName>
</protein>
<evidence type="ECO:0000256" key="1">
    <source>
        <dbReference type="RuleBase" id="RU366018"/>
    </source>
</evidence>
<dbReference type="PANTHER" id="PTHR21497">
    <property type="entry name" value="UBIQUITIN LIGASE E3 ALPHA-RELATED"/>
    <property type="match status" value="1"/>
</dbReference>
<comment type="similarity">
    <text evidence="1">Belongs to the E3 ubiquitin-protein ligase UBR1-like family.</text>
</comment>
<feature type="domain" description="E3 ubiquitin-protein ligase UBR-like C-terminal" evidence="3">
    <location>
        <begin position="1432"/>
        <end position="1848"/>
    </location>
</feature>
<dbReference type="EMBL" id="LR901077">
    <property type="protein sequence ID" value="CAD7247733.1"/>
    <property type="molecule type" value="Genomic_DNA"/>
</dbReference>
<dbReference type="GO" id="GO:0061630">
    <property type="term" value="F:ubiquitin protein ligase activity"/>
    <property type="evidence" value="ECO:0007669"/>
    <property type="project" value="UniProtKB-UniRule"/>
</dbReference>
<organism evidence="5">
    <name type="scientific">Darwinula stevensoni</name>
    <dbReference type="NCBI Taxonomy" id="69355"/>
    <lineage>
        <taxon>Eukaryota</taxon>
        <taxon>Metazoa</taxon>
        <taxon>Ecdysozoa</taxon>
        <taxon>Arthropoda</taxon>
        <taxon>Crustacea</taxon>
        <taxon>Oligostraca</taxon>
        <taxon>Ostracoda</taxon>
        <taxon>Podocopa</taxon>
        <taxon>Podocopida</taxon>
        <taxon>Darwinulocopina</taxon>
        <taxon>Darwinuloidea</taxon>
        <taxon>Darwinulidae</taxon>
        <taxon>Darwinula</taxon>
    </lineage>
</organism>
<feature type="region of interest" description="Disordered" evidence="2">
    <location>
        <begin position="965"/>
        <end position="1005"/>
    </location>
</feature>
<sequence length="1865" mass="210422">MAAHVLLKKGKRAAASYIHSECVRSVKETPQLSELLDVLLDPTKLIEDWDTVDWCRWLMAAGRTPDEFANTEGDEECTQEKFCHRHGPKSQVNKPAAPPDLVCVAEAMMPRIIYRLVQHLRDKSSPSVYLKGLQEADAFLNMLHELSEMGAAMRKVMTSALCNPQIYRCLTQELTGNEPRKDSTRSGEKLYQEALASLPHVEPPAEFKVDSPGLQENLVHKTFLEELVFWTVNFEFPQKLVCLLLNMLPDLDYKEAFTRAFVLHYSRISQLLVKSMDSDALSNRVVHVSVQLFSNEDLAYRMAEEMGLLQIMVVSINAMMSKILIQNTLHDHDKNFHYVVDCSDHVMKDHCYWPLVSDLNNLLSHWPVARMFMTDSQLLDMWFLFLVMFQGMNVNRRELIQHIEFEPQSYYAAFSGEYEASSSPMWALVNHLTDPDLLPLTKNVLKHCTTALSNWFDAIGVTLGDLWDPYQVSFHLPLHRYYALFMSQAVKCQGASLSEVMPSIDLLELLMIHPLRVQVAFYEILCGMWVRNGLQIKGQAMSYIQCQFCNSLVDADIYLLQVGAMHLDPDRFVSMVLDRFHVTEWLTFSSSSEERFLHPDHEIPMLESCLVFLATLTTVRTNIGLSESDLARLEMVTLLCMNDKTHSQLLDLMPDKCNSVSHNRDFETLLSQVADYRAPNFETSGTMQQGMYVPKGSTWEVLFDPLYVLLRAVHRRDFQSSLDRYAAHVQQTGKLKACQNPWPPYRIPGPTFDAYKNPIRILQSKTFQAAAFVILYKALKDPNVSDHVISLTVYLLELAVTFSKPVNQTGAMEICHSDPSQMLPITVVDQMFSAWFPTDNLAANLRQVVDCVYLSSHESASSDDDMDTDGLNEDEDSDSEDPLMFFSSGSSSTTMPITHARFGSIAPCRVPLPLPPSTFSSSASASAAPSSLSSTASSGASSSPSTSSSHPGILRSQISLSQVNPDQHTMLGGHQLPPPTTSPSVIVESPLDAPSELPSGSGAREMTQLVSESFRRHGRVVSKVKRFLRPIRFHPLDESSLESDSRALVSADSQTALVSADSRTLVSSSCNDPIWTVEVNESIISLLLKLHAKLSGKPDSYVMSDLEEVTRFGDGPFFVKNLLDKIAQLDHHNKEYIKAERQRLWPQHEDKDAEKSRGEEKRRKAKERQQRLIAEFASRQRQFMEKAKEAHEPMETEGKPASSRPELSFKDKEYDCVICGQTTPSTEDRPVGLVVLLQPSSVLGNRYLDTEGLVLPTNQASYMRLIKLTSGDDHFDQEMENRIEELKRQFSEHYWLLSLNIGWQGGIHVQTCSHHLHLDCHKAYLESLRTQSRQQSLDVTHGEYACPLCRQLANAVLPLCPSIGEQTALVKARPGDNAASVARELVEFLSQQPLPPSRHSPLLTAMNGMMENLTNATLPRYRCYCATPTPQSLFLFVSSIARTNLEMDLVQRGGTLVLAEKARLPRRSCIVPLLYVLSMHMKFLSTEFYTQLLSQVMGLSVEGEDKAKSISIFDKDVPLLIRDITSLLLQILLMLPLHVDIAYFNCLVQNFFNVVFFQVLCQLSLSTSVEQREVLKSETGSEDLKSLLGSCIKNLESSQLYTDDAGDKKLDLSVENLEEVVQAKCLPYLRMAALLRTHVYDEPLPNIEEASDEFGTICVYLELMRSDWKKQGCGAVDALHWAVKPMADVLNTWCADLASFGQRSQFAAHRLLARLHLDWKQPRLLTLPLSYDNIFQFFHRRPCSQCNSIPKEPTVCLVCGTMVCLKENCCKQTGVCEAVRHAVDCGAGTGIYLAVNSSSIIVIRGRKACLWGSVFLDSYGEEDRDLKRGRPLYLSEDRYKLLQSQWLNHAFDHTNKKWILHKDNL</sequence>
<comment type="function">
    <text evidence="1">Ubiquitin ligase protein which is a component of the N-end rule pathway. Recognizes and binds to proteins bearing specific N-terminal residues that are destabilizing according to the N-end rule, leading to their ubiquitination and subsequent degradation.</text>
</comment>
<keyword evidence="1" id="KW-0479">Metal-binding</keyword>
<feature type="compositionally biased region" description="Low complexity" evidence="2">
    <location>
        <begin position="917"/>
        <end position="949"/>
    </location>
</feature>
<comment type="pathway">
    <text evidence="1">Protein modification; protein ubiquitination.</text>
</comment>
<keyword evidence="1" id="KW-0833">Ubl conjugation pathway</keyword>
<feature type="compositionally biased region" description="Acidic residues" evidence="2">
    <location>
        <begin position="861"/>
        <end position="881"/>
    </location>
</feature>
<feature type="region of interest" description="Disordered" evidence="2">
    <location>
        <begin position="917"/>
        <end position="952"/>
    </location>
</feature>
<evidence type="ECO:0000259" key="4">
    <source>
        <dbReference type="Pfam" id="PF22960"/>
    </source>
</evidence>
<dbReference type="EC" id="2.3.2.27" evidence="1"/>
<dbReference type="GO" id="GO:0008270">
    <property type="term" value="F:zinc ion binding"/>
    <property type="evidence" value="ECO:0007669"/>
    <property type="project" value="UniProtKB-UniRule"/>
</dbReference>
<evidence type="ECO:0000313" key="6">
    <source>
        <dbReference type="Proteomes" id="UP000677054"/>
    </source>
</evidence>
<dbReference type="GO" id="GO:0005737">
    <property type="term" value="C:cytoplasm"/>
    <property type="evidence" value="ECO:0007669"/>
    <property type="project" value="TreeGrafter"/>
</dbReference>
<evidence type="ECO:0000256" key="2">
    <source>
        <dbReference type="SAM" id="MobiDB-lite"/>
    </source>
</evidence>
<keyword evidence="1" id="KW-0862">Zinc</keyword>
<gene>
    <name evidence="5" type="ORF">DSTB1V02_LOCUS7558</name>
</gene>
<comment type="catalytic activity">
    <reaction evidence="1">
        <text>S-ubiquitinyl-[E2 ubiquitin-conjugating enzyme]-L-cysteine + [acceptor protein]-L-lysine = [E2 ubiquitin-conjugating enzyme]-L-cysteine + N(6)-ubiquitinyl-[acceptor protein]-L-lysine.</text>
        <dbReference type="EC" id="2.3.2.27"/>
    </reaction>
</comment>
<evidence type="ECO:0000313" key="5">
    <source>
        <dbReference type="EMBL" id="CAD7247733.1"/>
    </source>
</evidence>
<dbReference type="InterPro" id="IPR055194">
    <property type="entry name" value="UBR1-like_WH"/>
</dbReference>
<evidence type="ECO:0000259" key="3">
    <source>
        <dbReference type="Pfam" id="PF18995"/>
    </source>
</evidence>
<feature type="region of interest" description="Disordered" evidence="2">
    <location>
        <begin position="858"/>
        <end position="892"/>
    </location>
</feature>
<dbReference type="OrthoDB" id="15304at2759"/>
<accession>A0A7R8XKK8</accession>
<reference evidence="5" key="1">
    <citation type="submission" date="2020-11" db="EMBL/GenBank/DDBJ databases">
        <authorList>
            <person name="Tran Van P."/>
        </authorList>
    </citation>
    <scope>NUCLEOTIDE SEQUENCE</scope>
</reference>
<dbReference type="GO" id="GO:0071596">
    <property type="term" value="P:ubiquitin-dependent protein catabolic process via the N-end rule pathway"/>
    <property type="evidence" value="ECO:0007669"/>
    <property type="project" value="UniProtKB-UniRule"/>
</dbReference>
<dbReference type="CDD" id="cd16483">
    <property type="entry name" value="RING-H2_UBR3"/>
    <property type="match status" value="1"/>
</dbReference>
<keyword evidence="6" id="KW-1185">Reference proteome</keyword>
<dbReference type="Pfam" id="PF22960">
    <property type="entry name" value="WHD_UBR1"/>
    <property type="match status" value="1"/>
</dbReference>
<dbReference type="Pfam" id="PF18995">
    <property type="entry name" value="PRT6_C"/>
    <property type="match status" value="1"/>
</dbReference>
<name>A0A7R8XKK8_9CRUS</name>
<dbReference type="UniPathway" id="UPA00143"/>
<dbReference type="InterPro" id="IPR044046">
    <property type="entry name" value="E3_ligase_UBR-like_C"/>
</dbReference>
<dbReference type="PANTHER" id="PTHR21497:SF39">
    <property type="entry name" value="E3 UBIQUITIN-PROTEIN LIGASE UBR3"/>
    <property type="match status" value="1"/>
</dbReference>
<dbReference type="GO" id="GO:0000151">
    <property type="term" value="C:ubiquitin ligase complex"/>
    <property type="evidence" value="ECO:0007669"/>
    <property type="project" value="TreeGrafter"/>
</dbReference>
<dbReference type="InterPro" id="IPR039164">
    <property type="entry name" value="UBR1-like"/>
</dbReference>